<feature type="transmembrane region" description="Helical" evidence="1">
    <location>
        <begin position="252"/>
        <end position="275"/>
    </location>
</feature>
<feature type="transmembrane region" description="Helical" evidence="1">
    <location>
        <begin position="43"/>
        <end position="62"/>
    </location>
</feature>
<name>A0ABW1G1C7_9ACTN</name>
<evidence type="ECO:0000313" key="3">
    <source>
        <dbReference type="Proteomes" id="UP001596174"/>
    </source>
</evidence>
<accession>A0ABW1G1C7</accession>
<feature type="transmembrane region" description="Helical" evidence="1">
    <location>
        <begin position="130"/>
        <end position="148"/>
    </location>
</feature>
<comment type="caution">
    <text evidence="2">The sequence shown here is derived from an EMBL/GenBank/DDBJ whole genome shotgun (WGS) entry which is preliminary data.</text>
</comment>
<dbReference type="Proteomes" id="UP001596174">
    <property type="component" value="Unassembled WGS sequence"/>
</dbReference>
<sequence>MSATLTATSESASAPAERPAYRVTFARVVRSEWSKFLSLRSSWITLAVALFFLVFVGVMVAYRYNPADLRGPAADSRDAVDIALHGVPLAQLALGVLGVLATAGEYTTGLIRSTLAAVPKRLPVLWSKTLIYFVVVFVVATVGSFAAFLGGEGFLSGKKIALTLGDAGVVRCLFGAGLYLALAAVLGAALGMLVRSVAGGIASLIGLLMLLPITLDMLPSSWKVDVAPYLPGSEGAGASIFALHPSPNALSAGAGLAVSVAWVVVALAAAAYRLLRSDS</sequence>
<feature type="transmembrane region" description="Helical" evidence="1">
    <location>
        <begin position="168"/>
        <end position="190"/>
    </location>
</feature>
<dbReference type="RefSeq" id="WP_380580692.1">
    <property type="nucleotide sequence ID" value="NZ_JBHSQJ010000020.1"/>
</dbReference>
<evidence type="ECO:0000313" key="2">
    <source>
        <dbReference type="EMBL" id="MFC5906861.1"/>
    </source>
</evidence>
<protein>
    <submittedName>
        <fullName evidence="2">ABC transporter permease</fullName>
    </submittedName>
</protein>
<organism evidence="2 3">
    <name type="scientific">Streptacidiphilus monticola</name>
    <dbReference type="NCBI Taxonomy" id="2161674"/>
    <lineage>
        <taxon>Bacteria</taxon>
        <taxon>Bacillati</taxon>
        <taxon>Actinomycetota</taxon>
        <taxon>Actinomycetes</taxon>
        <taxon>Kitasatosporales</taxon>
        <taxon>Streptomycetaceae</taxon>
        <taxon>Streptacidiphilus</taxon>
    </lineage>
</organism>
<evidence type="ECO:0000256" key="1">
    <source>
        <dbReference type="SAM" id="Phobius"/>
    </source>
</evidence>
<keyword evidence="1" id="KW-1133">Transmembrane helix</keyword>
<keyword evidence="1" id="KW-0472">Membrane</keyword>
<keyword evidence="1" id="KW-0812">Transmembrane</keyword>
<feature type="transmembrane region" description="Helical" evidence="1">
    <location>
        <begin position="197"/>
        <end position="215"/>
    </location>
</feature>
<keyword evidence="3" id="KW-1185">Reference proteome</keyword>
<gene>
    <name evidence="2" type="ORF">ACFP3V_06500</name>
</gene>
<proteinExistence type="predicted"/>
<dbReference type="EMBL" id="JBHSQJ010000020">
    <property type="protein sequence ID" value="MFC5906861.1"/>
    <property type="molecule type" value="Genomic_DNA"/>
</dbReference>
<feature type="transmembrane region" description="Helical" evidence="1">
    <location>
        <begin position="82"/>
        <end position="103"/>
    </location>
</feature>
<reference evidence="3" key="1">
    <citation type="journal article" date="2019" name="Int. J. Syst. Evol. Microbiol.">
        <title>The Global Catalogue of Microorganisms (GCM) 10K type strain sequencing project: providing services to taxonomists for standard genome sequencing and annotation.</title>
        <authorList>
            <consortium name="The Broad Institute Genomics Platform"/>
            <consortium name="The Broad Institute Genome Sequencing Center for Infectious Disease"/>
            <person name="Wu L."/>
            <person name="Ma J."/>
        </authorList>
    </citation>
    <scope>NUCLEOTIDE SEQUENCE [LARGE SCALE GENOMIC DNA]</scope>
    <source>
        <strain evidence="3">JCM 4816</strain>
    </source>
</reference>